<evidence type="ECO:0000259" key="1">
    <source>
        <dbReference type="Pfam" id="PF14534"/>
    </source>
</evidence>
<evidence type="ECO:0000313" key="2">
    <source>
        <dbReference type="EMBL" id="RWT23160.1"/>
    </source>
</evidence>
<dbReference type="Gene3D" id="3.10.450.50">
    <property type="match status" value="1"/>
</dbReference>
<dbReference type="AlphaFoldDB" id="A0A443VNX8"/>
<dbReference type="Proteomes" id="UP000288843">
    <property type="component" value="Unassembled WGS sequence"/>
</dbReference>
<sequence>MNPYIQETIDAHVAIENWLSHKQGAVEALMARFSPDFSMVGIGGNVMDHRALSAFFTTAGGSRPGLSIIIDSTTTLAEWHDGAVICYRERQRVPEQSETFRWSTVLFRKSGGRILWRHLHETRQA</sequence>
<dbReference type="EMBL" id="QKOX01000009">
    <property type="protein sequence ID" value="RWT23160.1"/>
    <property type="molecule type" value="Genomic_DNA"/>
</dbReference>
<comment type="caution">
    <text evidence="2">The sequence shown here is derived from an EMBL/GenBank/DDBJ whole genome shotgun (WGS) entry which is preliminary data.</text>
</comment>
<accession>A0A443VNX8</accession>
<reference evidence="2 3" key="1">
    <citation type="submission" date="2018-06" db="EMBL/GenBank/DDBJ databases">
        <title>Carbapenemase-producing Enterobacteriaceae present in wastewater treatment plant effluent and nearby surface waters in the US.</title>
        <authorList>
            <person name="Mathys D.A."/>
            <person name="Mollenkopf D.F."/>
            <person name="Feicht S.M."/>
            <person name="Adams R.J."/>
            <person name="Albers A.L."/>
            <person name="Stuever D.M."/>
            <person name="Daniels J.B."/>
            <person name="Wittum T.E."/>
        </authorList>
    </citation>
    <scope>NUCLEOTIDE SEQUENCE [LARGE SCALE GENOMIC DNA]</scope>
    <source>
        <strain evidence="2 3">GEO_47_Down_B</strain>
    </source>
</reference>
<dbReference type="Pfam" id="PF14534">
    <property type="entry name" value="DUF4440"/>
    <property type="match status" value="1"/>
</dbReference>
<protein>
    <submittedName>
        <fullName evidence="2">DUF4440 domain-containing protein</fullName>
    </submittedName>
</protein>
<dbReference type="RefSeq" id="WP_128319733.1">
    <property type="nucleotide sequence ID" value="NZ_CP172736.1"/>
</dbReference>
<name>A0A443VNX8_RAOPL</name>
<proteinExistence type="predicted"/>
<feature type="domain" description="DUF4440" evidence="1">
    <location>
        <begin position="23"/>
        <end position="113"/>
    </location>
</feature>
<evidence type="ECO:0000313" key="3">
    <source>
        <dbReference type="Proteomes" id="UP000288843"/>
    </source>
</evidence>
<gene>
    <name evidence="2" type="ORF">DN603_11080</name>
</gene>
<dbReference type="InterPro" id="IPR032710">
    <property type="entry name" value="NTF2-like_dom_sf"/>
</dbReference>
<dbReference type="InterPro" id="IPR027843">
    <property type="entry name" value="DUF4440"/>
</dbReference>
<dbReference type="SUPFAM" id="SSF54427">
    <property type="entry name" value="NTF2-like"/>
    <property type="match status" value="1"/>
</dbReference>
<organism evidence="2 3">
    <name type="scientific">Raoultella planticola</name>
    <name type="common">Klebsiella planticola</name>
    <dbReference type="NCBI Taxonomy" id="575"/>
    <lineage>
        <taxon>Bacteria</taxon>
        <taxon>Pseudomonadati</taxon>
        <taxon>Pseudomonadota</taxon>
        <taxon>Gammaproteobacteria</taxon>
        <taxon>Enterobacterales</taxon>
        <taxon>Enterobacteriaceae</taxon>
        <taxon>Klebsiella/Raoultella group</taxon>
        <taxon>Raoultella</taxon>
    </lineage>
</organism>
<dbReference type="InterPro" id="IPR016918">
    <property type="entry name" value="UCP029394"/>
</dbReference>
<dbReference type="PIRSF" id="PIRSF029394">
    <property type="entry name" value="UCP029394"/>
    <property type="match status" value="1"/>
</dbReference>